<dbReference type="AlphaFoldDB" id="A0A6J6ZDK3"/>
<evidence type="ECO:0000313" key="3">
    <source>
        <dbReference type="EMBL" id="CAB5018705.1"/>
    </source>
</evidence>
<proteinExistence type="predicted"/>
<dbReference type="EMBL" id="CAFBLT010000001">
    <property type="protein sequence ID" value="CAB4870883.1"/>
    <property type="molecule type" value="Genomic_DNA"/>
</dbReference>
<dbReference type="Pfam" id="PF00300">
    <property type="entry name" value="His_Phos_1"/>
    <property type="match status" value="1"/>
</dbReference>
<dbReference type="EMBL" id="CAFABE010000007">
    <property type="protein sequence ID" value="CAB4818885.1"/>
    <property type="molecule type" value="Genomic_DNA"/>
</dbReference>
<dbReference type="Gene3D" id="3.40.50.1240">
    <property type="entry name" value="Phosphoglycerate mutase-like"/>
    <property type="match status" value="1"/>
</dbReference>
<dbReference type="CDD" id="cd07067">
    <property type="entry name" value="HP_PGM_like"/>
    <property type="match status" value="1"/>
</dbReference>
<organism evidence="1">
    <name type="scientific">freshwater metagenome</name>
    <dbReference type="NCBI Taxonomy" id="449393"/>
    <lineage>
        <taxon>unclassified sequences</taxon>
        <taxon>metagenomes</taxon>
        <taxon>ecological metagenomes</taxon>
    </lineage>
</organism>
<dbReference type="SMART" id="SM00855">
    <property type="entry name" value="PGAM"/>
    <property type="match status" value="1"/>
</dbReference>
<evidence type="ECO:0000313" key="2">
    <source>
        <dbReference type="EMBL" id="CAB4870883.1"/>
    </source>
</evidence>
<dbReference type="InterPro" id="IPR029033">
    <property type="entry name" value="His_PPase_superfam"/>
</dbReference>
<accession>A0A6J6ZDK3</accession>
<dbReference type="SUPFAM" id="SSF53254">
    <property type="entry name" value="Phosphoglycerate mutase-like"/>
    <property type="match status" value="1"/>
</dbReference>
<dbReference type="EMBL" id="CAFBPM010000006">
    <property type="protein sequence ID" value="CAB5018705.1"/>
    <property type="molecule type" value="Genomic_DNA"/>
</dbReference>
<dbReference type="InterPro" id="IPR013078">
    <property type="entry name" value="His_Pase_superF_clade-1"/>
</dbReference>
<sequence length="179" mass="19306">MAKVLWILRHAKALEEPPPGGSDRDRLLAPRGEREADGLGEALRSQHLDVTAPSSVVTSPAARTRDTAERVFGNLTPSIPISLEHRLYSATPDDALGIISEFPKDTDVVALVGHNPTVQILSLDLVKEESGDDAHPGSLRYPPGTLSIVSLPISSWSDIYWGLGTLELFVQPERSKGSP</sequence>
<evidence type="ECO:0000313" key="1">
    <source>
        <dbReference type="EMBL" id="CAB4818885.1"/>
    </source>
</evidence>
<gene>
    <name evidence="1" type="ORF">UFOPK3164_00275</name>
    <name evidence="2" type="ORF">UFOPK3427_00785</name>
    <name evidence="3" type="ORF">UFOPK4112_00768</name>
</gene>
<reference evidence="1" key="1">
    <citation type="submission" date="2020-05" db="EMBL/GenBank/DDBJ databases">
        <authorList>
            <person name="Chiriac C."/>
            <person name="Salcher M."/>
            <person name="Ghai R."/>
            <person name="Kavagutti S V."/>
        </authorList>
    </citation>
    <scope>NUCLEOTIDE SEQUENCE</scope>
</reference>
<protein>
    <submittedName>
        <fullName evidence="1">Unannotated protein</fullName>
    </submittedName>
</protein>
<name>A0A6J6ZDK3_9ZZZZ</name>